<accession>A0AB34FYP3</accession>
<sequence>MHRGNRTICVAFDGAASKHKLERGQVPHDEVDDDDEMDTYFTYRPLSNLPTPPPTYKDSSSASQSPSSPEDEEHLTARYRGPAIHLVNLIPSAASLATASVPLVQALLTRADLPLETVALAVCILDSLDAKFARAWRLSCPLAPNTLMPVSKRHTLPPTPALYQAAQQQMLHIDSVRPELIILAAIVIAVKFIEDPQRPTHSYCMEWGNGFWSPDQLNTTERCIMEFLHYRIMPLYDEDCLADAMVDMQLAGRQRDSEFASLHQRPRPASPTTRFCPAHSRSKTMIPSTATLGLGLSLTPAETP</sequence>
<protein>
    <submittedName>
        <fullName evidence="2">Cyclin-like protein</fullName>
    </submittedName>
</protein>
<evidence type="ECO:0000256" key="1">
    <source>
        <dbReference type="SAM" id="MobiDB-lite"/>
    </source>
</evidence>
<dbReference type="Proteomes" id="UP001163105">
    <property type="component" value="Unassembled WGS sequence"/>
</dbReference>
<feature type="region of interest" description="Disordered" evidence="1">
    <location>
        <begin position="42"/>
        <end position="75"/>
    </location>
</feature>
<reference evidence="2" key="1">
    <citation type="submission" date="2023-01" db="EMBL/GenBank/DDBJ databases">
        <title>The growth and conidiation of Purpureocillium lavendulum are regulated by nitrogen source and histone H3K14 acetylation.</title>
        <authorList>
            <person name="Tang P."/>
            <person name="Han J."/>
            <person name="Zhang C."/>
            <person name="Tang P."/>
            <person name="Qi F."/>
            <person name="Zhang K."/>
            <person name="Liang L."/>
        </authorList>
    </citation>
    <scope>NUCLEOTIDE SEQUENCE</scope>
    <source>
        <strain evidence="2">YMF1.00683</strain>
    </source>
</reference>
<evidence type="ECO:0000313" key="3">
    <source>
        <dbReference type="Proteomes" id="UP001163105"/>
    </source>
</evidence>
<dbReference type="AlphaFoldDB" id="A0AB34FYP3"/>
<proteinExistence type="predicted"/>
<gene>
    <name evidence="2" type="ORF">O9K51_02808</name>
</gene>
<dbReference type="InterPro" id="IPR036915">
    <property type="entry name" value="Cyclin-like_sf"/>
</dbReference>
<keyword evidence="3" id="KW-1185">Reference proteome</keyword>
<feature type="region of interest" description="Disordered" evidence="1">
    <location>
        <begin position="257"/>
        <end position="280"/>
    </location>
</feature>
<organism evidence="2 3">
    <name type="scientific">Purpureocillium lavendulum</name>
    <dbReference type="NCBI Taxonomy" id="1247861"/>
    <lineage>
        <taxon>Eukaryota</taxon>
        <taxon>Fungi</taxon>
        <taxon>Dikarya</taxon>
        <taxon>Ascomycota</taxon>
        <taxon>Pezizomycotina</taxon>
        <taxon>Sordariomycetes</taxon>
        <taxon>Hypocreomycetidae</taxon>
        <taxon>Hypocreales</taxon>
        <taxon>Ophiocordycipitaceae</taxon>
        <taxon>Purpureocillium</taxon>
    </lineage>
</organism>
<evidence type="ECO:0000313" key="2">
    <source>
        <dbReference type="EMBL" id="KAJ6444414.1"/>
    </source>
</evidence>
<dbReference type="SUPFAM" id="SSF47954">
    <property type="entry name" value="Cyclin-like"/>
    <property type="match status" value="1"/>
</dbReference>
<name>A0AB34FYP3_9HYPO</name>
<comment type="caution">
    <text evidence="2">The sequence shown here is derived from an EMBL/GenBank/DDBJ whole genome shotgun (WGS) entry which is preliminary data.</text>
</comment>
<dbReference type="EMBL" id="JAQHRD010000002">
    <property type="protein sequence ID" value="KAJ6444414.1"/>
    <property type="molecule type" value="Genomic_DNA"/>
</dbReference>
<feature type="compositionally biased region" description="Low complexity" evidence="1">
    <location>
        <begin position="59"/>
        <end position="68"/>
    </location>
</feature>